<dbReference type="InterPro" id="IPR036084">
    <property type="entry name" value="Ser_inhib-like_sf"/>
</dbReference>
<evidence type="ECO:0000256" key="3">
    <source>
        <dbReference type="ARBA" id="ARBA00022737"/>
    </source>
</evidence>
<proteinExistence type="predicted"/>
<dbReference type="Proteomes" id="UP000694388">
    <property type="component" value="Unplaced"/>
</dbReference>
<dbReference type="InterPro" id="IPR050780">
    <property type="entry name" value="Mucin_vWF_Thrombospondin_sf"/>
</dbReference>
<evidence type="ECO:0000256" key="1">
    <source>
        <dbReference type="ARBA" id="ARBA00004613"/>
    </source>
</evidence>
<protein>
    <recommendedName>
        <fullName evidence="6">VWFD domain-containing protein</fullName>
    </recommendedName>
</protein>
<evidence type="ECO:0000313" key="8">
    <source>
        <dbReference type="Proteomes" id="UP000694388"/>
    </source>
</evidence>
<organism evidence="7 8">
    <name type="scientific">Eptatretus burgeri</name>
    <name type="common">Inshore hagfish</name>
    <dbReference type="NCBI Taxonomy" id="7764"/>
    <lineage>
        <taxon>Eukaryota</taxon>
        <taxon>Metazoa</taxon>
        <taxon>Chordata</taxon>
        <taxon>Craniata</taxon>
        <taxon>Vertebrata</taxon>
        <taxon>Cyclostomata</taxon>
        <taxon>Myxini</taxon>
        <taxon>Myxiniformes</taxon>
        <taxon>Myxinidae</taxon>
        <taxon>Eptatretinae</taxon>
        <taxon>Eptatretus</taxon>
    </lineage>
</organism>
<dbReference type="SMART" id="SM00832">
    <property type="entry name" value="C8"/>
    <property type="match status" value="1"/>
</dbReference>
<dbReference type="Pfam" id="PF23244">
    <property type="entry name" value="VWF"/>
    <property type="match status" value="1"/>
</dbReference>
<dbReference type="PANTHER" id="PTHR11339:SF396">
    <property type="entry name" value="SCO-SPONDIN"/>
    <property type="match status" value="1"/>
</dbReference>
<dbReference type="Pfam" id="PF08742">
    <property type="entry name" value="C8"/>
    <property type="match status" value="1"/>
</dbReference>
<evidence type="ECO:0000256" key="5">
    <source>
        <dbReference type="ARBA" id="ARBA00023180"/>
    </source>
</evidence>
<dbReference type="AlphaFoldDB" id="A0A8C4N1G6"/>
<dbReference type="InterPro" id="IPR001846">
    <property type="entry name" value="VWF_type-D"/>
</dbReference>
<keyword evidence="8" id="KW-1185">Reference proteome</keyword>
<keyword evidence="2" id="KW-0964">Secreted</keyword>
<dbReference type="SMART" id="SM00215">
    <property type="entry name" value="VWC_out"/>
    <property type="match status" value="1"/>
</dbReference>
<dbReference type="InterPro" id="IPR014853">
    <property type="entry name" value="VWF/SSPO/ZAN-like_Cys-rich_dom"/>
</dbReference>
<dbReference type="SMART" id="SM00216">
    <property type="entry name" value="VWD"/>
    <property type="match status" value="1"/>
</dbReference>
<evidence type="ECO:0000313" key="7">
    <source>
        <dbReference type="Ensembl" id="ENSEBUP00000000219.1"/>
    </source>
</evidence>
<keyword evidence="4" id="KW-1015">Disulfide bond</keyword>
<evidence type="ECO:0000259" key="6">
    <source>
        <dbReference type="PROSITE" id="PS51233"/>
    </source>
</evidence>
<name>A0A8C4N1G6_EPTBU</name>
<evidence type="ECO:0000256" key="4">
    <source>
        <dbReference type="ARBA" id="ARBA00023157"/>
    </source>
</evidence>
<keyword evidence="3" id="KW-0677">Repeat</keyword>
<dbReference type="InterPro" id="IPR001007">
    <property type="entry name" value="VWF_dom"/>
</dbReference>
<dbReference type="PANTHER" id="PTHR11339">
    <property type="entry name" value="EXTRACELLULAR MATRIX GLYCOPROTEIN RELATED"/>
    <property type="match status" value="1"/>
</dbReference>
<dbReference type="GeneTree" id="ENSGT00940000155829"/>
<dbReference type="Ensembl" id="ENSEBUT00000000509.1">
    <property type="protein sequence ID" value="ENSEBUP00000000219.1"/>
    <property type="gene ID" value="ENSEBUG00000000437.1"/>
</dbReference>
<keyword evidence="5" id="KW-0325">Glycoprotein</keyword>
<reference evidence="7" key="1">
    <citation type="submission" date="2025-08" db="UniProtKB">
        <authorList>
            <consortium name="Ensembl"/>
        </authorList>
    </citation>
    <scope>IDENTIFICATION</scope>
</reference>
<feature type="domain" description="VWFD" evidence="6">
    <location>
        <begin position="161"/>
        <end position="346"/>
    </location>
</feature>
<dbReference type="CDD" id="cd19941">
    <property type="entry name" value="TIL"/>
    <property type="match status" value="1"/>
</dbReference>
<dbReference type="SUPFAM" id="SSF57567">
    <property type="entry name" value="Serine protease inhibitors"/>
    <property type="match status" value="1"/>
</dbReference>
<dbReference type="OMA" id="MSSICEC"/>
<dbReference type="Gene3D" id="2.10.25.10">
    <property type="entry name" value="Laminin"/>
    <property type="match status" value="1"/>
</dbReference>
<evidence type="ECO:0000256" key="2">
    <source>
        <dbReference type="ARBA" id="ARBA00022525"/>
    </source>
</evidence>
<dbReference type="PROSITE" id="PS51233">
    <property type="entry name" value="VWFD"/>
    <property type="match status" value="1"/>
</dbReference>
<reference evidence="7" key="2">
    <citation type="submission" date="2025-09" db="UniProtKB">
        <authorList>
            <consortium name="Ensembl"/>
        </authorList>
    </citation>
    <scope>IDENTIFICATION</scope>
</reference>
<dbReference type="Pfam" id="PF00094">
    <property type="entry name" value="VWD"/>
    <property type="match status" value="1"/>
</dbReference>
<sequence length="393" mass="42106">MLTSNFIFQINPQPYHDACLHGYCLYGGSAGGMAAVCDTAADYARECTKKGVQLHWRTQEFCKKPCEGGKGYADCISLCPPTCGGLWVDEGDVTCPSDVCVSGCECLAPMRLDGNLCVPPGTCPCTHHKRRFPPGASIQQQCNQCVCHDGAWNCTTNPCAAQCAVVGNAHFVTFDGLHYTFHGTCDHILVEDYINHRLTITQEGRGCQRNGVGAVVLAGAVDETCASSLTVRVQKTTVKLHSTGEVMVDGHITMLPTVKAGVAVVPATSNFILLRAFGLSLLWGTRQRLVFISLQPTYTDQVRGLCGTFTSSLADDFTSPAGDVENSVAAFVARYAIPPCPVVMSSALSVTHEPFDPCGTFTQSRPYAEAACAVLHSTPFQACHLLVDWTPVP</sequence>
<accession>A0A8C4N1G6</accession>
<comment type="subcellular location">
    <subcellularLocation>
        <location evidence="1">Secreted</location>
    </subcellularLocation>
</comment>